<sequence length="100" mass="10387">PVGKEHHHGTNLHPQPSQPPCRRGHVRLALTLAACGANERSASGSGASGAATATAGGTLRILTSSTGINWDPAKSQSMPMTSLGLVHRRLTTWKLAEGKD</sequence>
<organism evidence="2">
    <name type="scientific">human gut metagenome</name>
    <dbReference type="NCBI Taxonomy" id="408170"/>
    <lineage>
        <taxon>unclassified sequences</taxon>
        <taxon>metagenomes</taxon>
        <taxon>organismal metagenomes</taxon>
    </lineage>
</organism>
<evidence type="ECO:0000256" key="1">
    <source>
        <dbReference type="SAM" id="MobiDB-lite"/>
    </source>
</evidence>
<feature type="non-terminal residue" evidence="2">
    <location>
        <position position="100"/>
    </location>
</feature>
<dbReference type="EMBL" id="AZMM01003341">
    <property type="protein sequence ID" value="ETJ42684.1"/>
    <property type="molecule type" value="Genomic_DNA"/>
</dbReference>
<dbReference type="AlphaFoldDB" id="W1YNB5"/>
<gene>
    <name evidence="2" type="ORF">Q604_UNBC03341G0001</name>
</gene>
<dbReference type="Gene3D" id="3.40.190.10">
    <property type="entry name" value="Periplasmic binding protein-like II"/>
    <property type="match status" value="1"/>
</dbReference>
<comment type="caution">
    <text evidence="2">The sequence shown here is derived from an EMBL/GenBank/DDBJ whole genome shotgun (WGS) entry which is preliminary data.</text>
</comment>
<proteinExistence type="predicted"/>
<name>W1YNB5_9ZZZZ</name>
<accession>W1YNB5</accession>
<feature type="region of interest" description="Disordered" evidence="1">
    <location>
        <begin position="1"/>
        <end position="22"/>
    </location>
</feature>
<evidence type="ECO:0000313" key="2">
    <source>
        <dbReference type="EMBL" id="ETJ42684.1"/>
    </source>
</evidence>
<reference evidence="2" key="1">
    <citation type="submission" date="2013-12" db="EMBL/GenBank/DDBJ databases">
        <title>A Varibaculum cambriense genome reconstructed from a premature infant gut community with otherwise low bacterial novelty that shifts toward anaerobic metabolism during the third week of life.</title>
        <authorList>
            <person name="Brown C.T."/>
            <person name="Sharon I."/>
            <person name="Thomas B.C."/>
            <person name="Castelle C.J."/>
            <person name="Morowitz M.J."/>
            <person name="Banfield J.F."/>
        </authorList>
    </citation>
    <scope>NUCLEOTIDE SEQUENCE</scope>
</reference>
<feature type="compositionally biased region" description="Basic residues" evidence="1">
    <location>
        <begin position="1"/>
        <end position="10"/>
    </location>
</feature>
<feature type="non-terminal residue" evidence="2">
    <location>
        <position position="1"/>
    </location>
</feature>
<protein>
    <submittedName>
        <fullName evidence="2">ABC superfamily ATP binding cassette transporter, solute-binding protein</fullName>
    </submittedName>
</protein>